<feature type="non-terminal residue" evidence="1">
    <location>
        <position position="25"/>
    </location>
</feature>
<dbReference type="GO" id="GO:0016746">
    <property type="term" value="F:acyltransferase activity"/>
    <property type="evidence" value="ECO:0007669"/>
    <property type="project" value="UniProtKB-KW"/>
</dbReference>
<name>J9G659_9ZZZZ</name>
<organism evidence="1">
    <name type="scientific">gut metagenome</name>
    <dbReference type="NCBI Taxonomy" id="749906"/>
    <lineage>
        <taxon>unclassified sequences</taxon>
        <taxon>metagenomes</taxon>
        <taxon>organismal metagenomes</taxon>
    </lineage>
</organism>
<dbReference type="EMBL" id="AMCI01002574">
    <property type="protein sequence ID" value="EJX02359.1"/>
    <property type="molecule type" value="Genomic_DNA"/>
</dbReference>
<accession>J9G659</accession>
<protein>
    <submittedName>
        <fullName evidence="1">Protein containing 3-Oxoacyl-[acyl-carrier-protein (ACP)] synthase III</fullName>
        <ecNumber evidence="1">2.3.1.-</ecNumber>
    </submittedName>
</protein>
<evidence type="ECO:0000313" key="1">
    <source>
        <dbReference type="EMBL" id="EJX02359.1"/>
    </source>
</evidence>
<sequence length="25" mass="2586">MVKEGELVLLQGVGAGMAWGSALIR</sequence>
<dbReference type="AlphaFoldDB" id="J9G659"/>
<keyword evidence="1" id="KW-0808">Transferase</keyword>
<dbReference type="InterPro" id="IPR016039">
    <property type="entry name" value="Thiolase-like"/>
</dbReference>
<dbReference type="Gene3D" id="3.40.47.10">
    <property type="match status" value="1"/>
</dbReference>
<gene>
    <name evidence="1" type="ORF">EVA_09537</name>
</gene>
<reference evidence="1" key="1">
    <citation type="journal article" date="2012" name="PLoS ONE">
        <title>Gene sets for utilization of primary and secondary nutrition supplies in the distal gut of endangered iberian lynx.</title>
        <authorList>
            <person name="Alcaide M."/>
            <person name="Messina E."/>
            <person name="Richter M."/>
            <person name="Bargiela R."/>
            <person name="Peplies J."/>
            <person name="Huws S.A."/>
            <person name="Newbold C.J."/>
            <person name="Golyshin P.N."/>
            <person name="Simon M.A."/>
            <person name="Lopez G."/>
            <person name="Yakimov M.M."/>
            <person name="Ferrer M."/>
        </authorList>
    </citation>
    <scope>NUCLEOTIDE SEQUENCE</scope>
</reference>
<dbReference type="EC" id="2.3.1.-" evidence="1"/>
<comment type="caution">
    <text evidence="1">The sequence shown here is derived from an EMBL/GenBank/DDBJ whole genome shotgun (WGS) entry which is preliminary data.</text>
</comment>
<keyword evidence="1" id="KW-0012">Acyltransferase</keyword>
<proteinExistence type="predicted"/>